<feature type="transmembrane region" description="Helical" evidence="1">
    <location>
        <begin position="117"/>
        <end position="138"/>
    </location>
</feature>
<reference evidence="2 3" key="1">
    <citation type="submission" date="2008-04" db="EMBL/GenBank/DDBJ databases">
        <title>Complete sequence of chromosome of Natranaerobius thermophilus JW/NM-WN-LF.</title>
        <authorList>
            <consortium name="US DOE Joint Genome Institute"/>
            <person name="Copeland A."/>
            <person name="Lucas S."/>
            <person name="Lapidus A."/>
            <person name="Glavina del Rio T."/>
            <person name="Dalin E."/>
            <person name="Tice H."/>
            <person name="Bruce D."/>
            <person name="Goodwin L."/>
            <person name="Pitluck S."/>
            <person name="Chertkov O."/>
            <person name="Brettin T."/>
            <person name="Detter J.C."/>
            <person name="Han C."/>
            <person name="Kuske C.R."/>
            <person name="Schmutz J."/>
            <person name="Larimer F."/>
            <person name="Land M."/>
            <person name="Hauser L."/>
            <person name="Kyrpides N."/>
            <person name="Lykidis A."/>
            <person name="Mesbah N.M."/>
            <person name="Wiegel J."/>
        </authorList>
    </citation>
    <scope>NUCLEOTIDE SEQUENCE [LARGE SCALE GENOMIC DNA]</scope>
    <source>
        <strain evidence="3">ATCC BAA-1301 / DSM 18059 / JW/NM-WN-LF</strain>
    </source>
</reference>
<dbReference type="STRING" id="457570.Nther_1684"/>
<dbReference type="EMBL" id="CP001034">
    <property type="protein sequence ID" value="ACB85258.1"/>
    <property type="molecule type" value="Genomic_DNA"/>
</dbReference>
<organism evidence="2 3">
    <name type="scientific">Natranaerobius thermophilus (strain ATCC BAA-1301 / DSM 18059 / JW/NM-WN-LF)</name>
    <dbReference type="NCBI Taxonomy" id="457570"/>
    <lineage>
        <taxon>Bacteria</taxon>
        <taxon>Bacillati</taxon>
        <taxon>Bacillota</taxon>
        <taxon>Clostridia</taxon>
        <taxon>Natranaerobiales</taxon>
        <taxon>Natranaerobiaceae</taxon>
        <taxon>Natranaerobius</taxon>
    </lineage>
</organism>
<feature type="transmembrane region" description="Helical" evidence="1">
    <location>
        <begin position="144"/>
        <end position="162"/>
    </location>
</feature>
<evidence type="ECO:0000256" key="1">
    <source>
        <dbReference type="SAM" id="Phobius"/>
    </source>
</evidence>
<dbReference type="RefSeq" id="WP_012448126.1">
    <property type="nucleotide sequence ID" value="NC_010718.1"/>
</dbReference>
<gene>
    <name evidence="2" type="ordered locus">Nther_1684</name>
</gene>
<feature type="transmembrane region" description="Helical" evidence="1">
    <location>
        <begin position="6"/>
        <end position="27"/>
    </location>
</feature>
<dbReference type="OrthoDB" id="2679245at2"/>
<feature type="transmembrane region" description="Helical" evidence="1">
    <location>
        <begin position="48"/>
        <end position="69"/>
    </location>
</feature>
<dbReference type="KEGG" id="nth:Nther_1684"/>
<dbReference type="InParanoid" id="B2A516"/>
<dbReference type="GO" id="GO:0016740">
    <property type="term" value="F:transferase activity"/>
    <property type="evidence" value="ECO:0007669"/>
    <property type="project" value="UniProtKB-KW"/>
</dbReference>
<proteinExistence type="predicted"/>
<reference evidence="2 3" key="2">
    <citation type="journal article" date="2011" name="J. Bacteriol.">
        <title>Complete genome sequence of the anaerobic, halophilic alkalithermophile Natranaerobius thermophilus JW/NM-WN-LF.</title>
        <authorList>
            <person name="Zhao B."/>
            <person name="Mesbah N.M."/>
            <person name="Dalin E."/>
            <person name="Goodwin L."/>
            <person name="Nolan M."/>
            <person name="Pitluck S."/>
            <person name="Chertkov O."/>
            <person name="Brettin T.S."/>
            <person name="Han J."/>
            <person name="Larimer F.W."/>
            <person name="Land M.L."/>
            <person name="Hauser L."/>
            <person name="Kyrpides N."/>
            <person name="Wiegel J."/>
        </authorList>
    </citation>
    <scope>NUCLEOTIDE SEQUENCE [LARGE SCALE GENOMIC DNA]</scope>
    <source>
        <strain evidence="3">ATCC BAA-1301 / DSM 18059 / JW/NM-WN-LF</strain>
    </source>
</reference>
<keyword evidence="1" id="KW-0812">Transmembrane</keyword>
<keyword evidence="1" id="KW-1133">Transmembrane helix</keyword>
<name>B2A516_NATTJ</name>
<dbReference type="eggNOG" id="COG0472">
    <property type="taxonomic scope" value="Bacteria"/>
</dbReference>
<evidence type="ECO:0000313" key="3">
    <source>
        <dbReference type="Proteomes" id="UP000001683"/>
    </source>
</evidence>
<keyword evidence="1" id="KW-0472">Membrane</keyword>
<dbReference type="Proteomes" id="UP000001683">
    <property type="component" value="Chromosome"/>
</dbReference>
<feature type="transmembrane region" description="Helical" evidence="1">
    <location>
        <begin position="238"/>
        <end position="256"/>
    </location>
</feature>
<keyword evidence="2" id="KW-0808">Transferase</keyword>
<dbReference type="AlphaFoldDB" id="B2A516"/>
<feature type="transmembrane region" description="Helical" evidence="1">
    <location>
        <begin position="174"/>
        <end position="203"/>
    </location>
</feature>
<dbReference type="HOGENOM" id="CLU_078449_0_0_9"/>
<feature type="transmembrane region" description="Helical" evidence="1">
    <location>
        <begin position="75"/>
        <end position="96"/>
    </location>
</feature>
<accession>B2A516</accession>
<protein>
    <submittedName>
        <fullName evidence="2">Putative glycosyltransferase</fullName>
    </submittedName>
</protein>
<evidence type="ECO:0000313" key="2">
    <source>
        <dbReference type="EMBL" id="ACB85258.1"/>
    </source>
</evidence>
<keyword evidence="3" id="KW-1185">Reference proteome</keyword>
<sequence length="275" mass="30510">MWTPFYWKLLGLFLTVLLVTRVSLIVFKDILINANLVTKNFRGKCIPGKMGIVFPIIIVPIAVILFIMGLDPLHILLMVFLLFSLAVMGLIDDFSLDQEKGLIGHIYLFLKKGSVSAGFLKALFGVKIGLLFSLIAAGEFYGPILLIDVMIISLSANLVNLLDVKPGRAAKWSLIWGIIFIVILDNNFELLIPLMAMLTAYAMGDIQEHYMMGDTGANPIGGYLGGIAVLSFTLEEKLIYFGFLLTIHILTEFYSLSTIIKKSIVLSFIDELGRK</sequence>